<evidence type="ECO:0000256" key="3">
    <source>
        <dbReference type="ARBA" id="ARBA00022448"/>
    </source>
</evidence>
<evidence type="ECO:0000313" key="11">
    <source>
        <dbReference type="Proteomes" id="UP000680865"/>
    </source>
</evidence>
<keyword evidence="7 8" id="KW-0472">Membrane</keyword>
<feature type="transmembrane region" description="Helical" evidence="8">
    <location>
        <begin position="211"/>
        <end position="238"/>
    </location>
</feature>
<feature type="transmembrane region" description="Helical" evidence="8">
    <location>
        <begin position="100"/>
        <end position="123"/>
    </location>
</feature>
<evidence type="ECO:0000256" key="8">
    <source>
        <dbReference type="RuleBase" id="RU362101"/>
    </source>
</evidence>
<reference evidence="10" key="1">
    <citation type="submission" date="2021-03" db="EMBL/GenBank/DDBJ databases">
        <title>Whole genome shotgun sequence of Actinoplanes consettensis NBRC 14913.</title>
        <authorList>
            <person name="Komaki H."/>
            <person name="Tamura T."/>
        </authorList>
    </citation>
    <scope>NUCLEOTIDE SEQUENCE</scope>
    <source>
        <strain evidence="10">NBRC 14913</strain>
    </source>
</reference>
<evidence type="ECO:0000256" key="5">
    <source>
        <dbReference type="ARBA" id="ARBA00022692"/>
    </source>
</evidence>
<dbReference type="Pfam" id="PF03824">
    <property type="entry name" value="NicO"/>
    <property type="match status" value="1"/>
</dbReference>
<keyword evidence="5 8" id="KW-0812">Transmembrane</keyword>
<dbReference type="GO" id="GO:0005886">
    <property type="term" value="C:plasma membrane"/>
    <property type="evidence" value="ECO:0007669"/>
    <property type="project" value="UniProtKB-SubCell"/>
</dbReference>
<dbReference type="InterPro" id="IPR004688">
    <property type="entry name" value="Ni/Co_transpt"/>
</dbReference>
<evidence type="ECO:0000256" key="4">
    <source>
        <dbReference type="ARBA" id="ARBA00022596"/>
    </source>
</evidence>
<dbReference type="PANTHER" id="PTHR31611:SF0">
    <property type="entry name" value="HIGH-AFFINITY NICKEL TRANSPORT PROTEIN NIC1"/>
    <property type="match status" value="1"/>
</dbReference>
<feature type="transmembrane region" description="Helical" evidence="8">
    <location>
        <begin position="143"/>
        <end position="168"/>
    </location>
</feature>
<evidence type="ECO:0000256" key="7">
    <source>
        <dbReference type="ARBA" id="ARBA00023136"/>
    </source>
</evidence>
<gene>
    <name evidence="10" type="primary">nixA</name>
    <name evidence="10" type="ORF">Aco04nite_32120</name>
</gene>
<comment type="caution">
    <text evidence="10">The sequence shown here is derived from an EMBL/GenBank/DDBJ whole genome shotgun (WGS) entry which is preliminary data.</text>
</comment>
<dbReference type="RefSeq" id="WP_212998009.1">
    <property type="nucleotide sequence ID" value="NZ_BAAATW010000007.1"/>
</dbReference>
<dbReference type="AlphaFoldDB" id="A0A919VQQ5"/>
<keyword evidence="3 8" id="KW-0813">Transport</keyword>
<dbReference type="GO" id="GO:0015099">
    <property type="term" value="F:nickel cation transmembrane transporter activity"/>
    <property type="evidence" value="ECO:0007669"/>
    <property type="project" value="UniProtKB-UniRule"/>
</dbReference>
<feature type="transmembrane region" description="Helical" evidence="8">
    <location>
        <begin position="21"/>
        <end position="44"/>
    </location>
</feature>
<dbReference type="InterPro" id="IPR011541">
    <property type="entry name" value="Ni/Co_transpt_high_affinity"/>
</dbReference>
<comment type="similarity">
    <text evidence="2 8">Belongs to the NiCoT transporter (TC 2.A.52) family.</text>
</comment>
<dbReference type="Proteomes" id="UP000680865">
    <property type="component" value="Unassembled WGS sequence"/>
</dbReference>
<evidence type="ECO:0000256" key="2">
    <source>
        <dbReference type="ARBA" id="ARBA00010892"/>
    </source>
</evidence>
<feature type="transmembrane region" description="Helical" evidence="8">
    <location>
        <begin position="331"/>
        <end position="351"/>
    </location>
</feature>
<dbReference type="EMBL" id="BOQP01000016">
    <property type="protein sequence ID" value="GIM72821.1"/>
    <property type="molecule type" value="Genomic_DNA"/>
</dbReference>
<keyword evidence="6 8" id="KW-1133">Transmembrane helix</keyword>
<dbReference type="NCBIfam" id="TIGR00802">
    <property type="entry name" value="nico"/>
    <property type="match status" value="1"/>
</dbReference>
<sequence length="391" mass="41878">MADTRLSRFRRSLTREDRRSLAGMAGFIVLLHVAGFAILFGLVVPKHFHLGGDHPVFTVGVGVLAYTFGLRHAFDADHIAAVDNTTRKLMQDNVRKPLSVGFWFSLGHSTIVFTLSFLLSVGVKALAGQVSDGGSGLHSVAGVIGASVSGVFLWVLGILNLVVLLGIIRVFRRMRSGHFDEQELEDQLNKRGFMNRILGGLTKSVRKPWHIYPVGVLFGLGFDTATEVGLLVLAGGAAAFALPFYSILVLPILFAAGMCLMDTVDGVFMNAAYGWAFAKPVRKVFYNITITSISVAVALVIGTIELIGVLDDQAHITTGPLAAIGAIPLDYAGYAIVGLFVLAWIAAIAIWRLGRIEQRWSTDPTPAHSDPAPADSDLTPATSGLNPANSE</sequence>
<protein>
    <recommendedName>
        <fullName evidence="8">Nickel/cobalt efflux system</fullName>
    </recommendedName>
</protein>
<evidence type="ECO:0000256" key="1">
    <source>
        <dbReference type="ARBA" id="ARBA00004127"/>
    </source>
</evidence>
<comment type="subcellular location">
    <subcellularLocation>
        <location evidence="8">Cell membrane</location>
        <topology evidence="8">Multi-pass membrane protein</topology>
    </subcellularLocation>
    <subcellularLocation>
        <location evidence="1">Endomembrane system</location>
        <topology evidence="1">Multi-pass membrane protein</topology>
    </subcellularLocation>
</comment>
<organism evidence="10 11">
    <name type="scientific">Winogradskya consettensis</name>
    <dbReference type="NCBI Taxonomy" id="113560"/>
    <lineage>
        <taxon>Bacteria</taxon>
        <taxon>Bacillati</taxon>
        <taxon>Actinomycetota</taxon>
        <taxon>Actinomycetes</taxon>
        <taxon>Micromonosporales</taxon>
        <taxon>Micromonosporaceae</taxon>
        <taxon>Winogradskya</taxon>
    </lineage>
</organism>
<feature type="region of interest" description="Disordered" evidence="9">
    <location>
        <begin position="362"/>
        <end position="391"/>
    </location>
</feature>
<keyword evidence="4" id="KW-0533">Nickel</keyword>
<feature type="transmembrane region" description="Helical" evidence="8">
    <location>
        <begin position="244"/>
        <end position="264"/>
    </location>
</feature>
<name>A0A919VQQ5_9ACTN</name>
<keyword evidence="11" id="KW-1185">Reference proteome</keyword>
<evidence type="ECO:0000313" key="10">
    <source>
        <dbReference type="EMBL" id="GIM72821.1"/>
    </source>
</evidence>
<proteinExistence type="inferred from homology"/>
<feature type="compositionally biased region" description="Polar residues" evidence="9">
    <location>
        <begin position="379"/>
        <end position="391"/>
    </location>
</feature>
<feature type="transmembrane region" description="Helical" evidence="8">
    <location>
        <begin position="284"/>
        <end position="304"/>
    </location>
</feature>
<dbReference type="GO" id="GO:0012505">
    <property type="term" value="C:endomembrane system"/>
    <property type="evidence" value="ECO:0007669"/>
    <property type="project" value="UniProtKB-SubCell"/>
</dbReference>
<dbReference type="PANTHER" id="PTHR31611">
    <property type="entry name" value="HIGH-AFFINITY NICKEL TRANSPORT PROTEIN NIC1"/>
    <property type="match status" value="1"/>
</dbReference>
<accession>A0A919VQQ5</accession>
<feature type="transmembrane region" description="Helical" evidence="8">
    <location>
        <begin position="56"/>
        <end position="74"/>
    </location>
</feature>
<evidence type="ECO:0000256" key="9">
    <source>
        <dbReference type="SAM" id="MobiDB-lite"/>
    </source>
</evidence>
<evidence type="ECO:0000256" key="6">
    <source>
        <dbReference type="ARBA" id="ARBA00022989"/>
    </source>
</evidence>